<dbReference type="NCBIfam" id="TIGR01292">
    <property type="entry name" value="TRX_reduct"/>
    <property type="match status" value="1"/>
</dbReference>
<evidence type="ECO:0000256" key="3">
    <source>
        <dbReference type="ARBA" id="ARBA00023002"/>
    </source>
</evidence>
<protein>
    <recommendedName>
        <fullName evidence="7">Thioredoxin reductase</fullName>
        <ecNumber evidence="7">1.8.1.9</ecNumber>
    </recommendedName>
</protein>
<evidence type="ECO:0000313" key="12">
    <source>
        <dbReference type="Proteomes" id="UP001499924"/>
    </source>
</evidence>
<accession>A0ABP6PG31</accession>
<evidence type="ECO:0000256" key="5">
    <source>
        <dbReference type="ARBA" id="ARBA00023284"/>
    </source>
</evidence>
<dbReference type="PRINTS" id="PR00469">
    <property type="entry name" value="PNDRDTASEII"/>
</dbReference>
<gene>
    <name evidence="11" type="primary">trxB</name>
    <name evidence="11" type="ORF">GCM10010531_34410</name>
</gene>
<keyword evidence="2 7" id="KW-0274">FAD</keyword>
<organism evidence="11 12">
    <name type="scientific">Blastococcus jejuensis</name>
    <dbReference type="NCBI Taxonomy" id="351224"/>
    <lineage>
        <taxon>Bacteria</taxon>
        <taxon>Bacillati</taxon>
        <taxon>Actinomycetota</taxon>
        <taxon>Actinomycetes</taxon>
        <taxon>Geodermatophilales</taxon>
        <taxon>Geodermatophilaceae</taxon>
        <taxon>Blastococcus</taxon>
    </lineage>
</organism>
<dbReference type="PROSITE" id="PS00573">
    <property type="entry name" value="PYRIDINE_REDOX_2"/>
    <property type="match status" value="1"/>
</dbReference>
<evidence type="ECO:0000256" key="9">
    <source>
        <dbReference type="SAM" id="MobiDB-lite"/>
    </source>
</evidence>
<dbReference type="Proteomes" id="UP001499924">
    <property type="component" value="Unassembled WGS sequence"/>
</dbReference>
<evidence type="ECO:0000256" key="8">
    <source>
        <dbReference type="RuleBase" id="RU003881"/>
    </source>
</evidence>
<keyword evidence="5 7" id="KW-0676">Redox-active center</keyword>
<keyword evidence="4" id="KW-1015">Disulfide bond</keyword>
<evidence type="ECO:0000259" key="10">
    <source>
        <dbReference type="Pfam" id="PF07992"/>
    </source>
</evidence>
<dbReference type="SUPFAM" id="SSF51905">
    <property type="entry name" value="FAD/NAD(P)-binding domain"/>
    <property type="match status" value="1"/>
</dbReference>
<feature type="compositionally biased region" description="Pro residues" evidence="9">
    <location>
        <begin position="1"/>
        <end position="11"/>
    </location>
</feature>
<dbReference type="InterPro" id="IPR036188">
    <property type="entry name" value="FAD/NAD-bd_sf"/>
</dbReference>
<dbReference type="InterPro" id="IPR023753">
    <property type="entry name" value="FAD/NAD-binding_dom"/>
</dbReference>
<dbReference type="EC" id="1.8.1.9" evidence="7"/>
<comment type="cofactor">
    <cofactor evidence="8">
        <name>FAD</name>
        <dbReference type="ChEBI" id="CHEBI:57692"/>
    </cofactor>
    <text evidence="8">Binds 1 FAD per subunit.</text>
</comment>
<comment type="catalytic activity">
    <reaction evidence="6 7">
        <text>[thioredoxin]-dithiol + NADP(+) = [thioredoxin]-disulfide + NADPH + H(+)</text>
        <dbReference type="Rhea" id="RHEA:20345"/>
        <dbReference type="Rhea" id="RHEA-COMP:10698"/>
        <dbReference type="Rhea" id="RHEA-COMP:10700"/>
        <dbReference type="ChEBI" id="CHEBI:15378"/>
        <dbReference type="ChEBI" id="CHEBI:29950"/>
        <dbReference type="ChEBI" id="CHEBI:50058"/>
        <dbReference type="ChEBI" id="CHEBI:57783"/>
        <dbReference type="ChEBI" id="CHEBI:58349"/>
        <dbReference type="EC" id="1.8.1.9"/>
    </reaction>
</comment>
<dbReference type="RefSeq" id="WP_425547464.1">
    <property type="nucleotide sequence ID" value="NZ_BAAAVV010000009.1"/>
</dbReference>
<proteinExistence type="inferred from homology"/>
<comment type="subunit">
    <text evidence="7">Homodimer.</text>
</comment>
<comment type="similarity">
    <text evidence="7">Belongs to the class-II pyridine nucleotide-disulfide oxidoreductase family.</text>
</comment>
<dbReference type="EMBL" id="BAAAVV010000009">
    <property type="protein sequence ID" value="GAA3177718.1"/>
    <property type="molecule type" value="Genomic_DNA"/>
</dbReference>
<evidence type="ECO:0000313" key="11">
    <source>
        <dbReference type="EMBL" id="GAA3177718.1"/>
    </source>
</evidence>
<feature type="region of interest" description="Disordered" evidence="9">
    <location>
        <begin position="1"/>
        <end position="27"/>
    </location>
</feature>
<sequence>MPPVTDHPTPGPAVTTEEISDPAIPPAEHDGVRDLIIIGSGPAGYTAAVYAARANLHPLVFEGSQFGGALMTTTEVENFPGFRDGIQGPALMDEMRTQAERFGAELVPRDVSEVDLTAEPKIVKVGDEVHRAHAVIVATGSKYRYLGLDNEARLLGRGVSACATCDGFFFRDQDIVVVGGGDSAMEEATFLTRFAKSVTVVHRRAELRASKIMQKRAQDNEKIRWALGKQVTDVLGETTVDGVELTDLASGTTETLPVTGVFVAIGHDPRSELFAGQLKLDDSGYIQVEHPTTRTNIDGVFACGDVVDHIYRQAITSAGTGAAAAIDAERWLAETFDER</sequence>
<dbReference type="InterPro" id="IPR050097">
    <property type="entry name" value="Ferredoxin-NADP_redctase_2"/>
</dbReference>
<evidence type="ECO:0000256" key="1">
    <source>
        <dbReference type="ARBA" id="ARBA00022630"/>
    </source>
</evidence>
<dbReference type="PRINTS" id="PR00368">
    <property type="entry name" value="FADPNR"/>
</dbReference>
<feature type="domain" description="FAD/NAD(P)-binding" evidence="10">
    <location>
        <begin position="34"/>
        <end position="320"/>
    </location>
</feature>
<keyword evidence="3 7" id="KW-0560">Oxidoreductase</keyword>
<dbReference type="InterPro" id="IPR005982">
    <property type="entry name" value="Thioredox_Rdtase"/>
</dbReference>
<keyword evidence="1 7" id="KW-0285">Flavoprotein</keyword>
<evidence type="ECO:0000256" key="6">
    <source>
        <dbReference type="ARBA" id="ARBA00048132"/>
    </source>
</evidence>
<reference evidence="12" key="1">
    <citation type="journal article" date="2019" name="Int. J. Syst. Evol. Microbiol.">
        <title>The Global Catalogue of Microorganisms (GCM) 10K type strain sequencing project: providing services to taxonomists for standard genome sequencing and annotation.</title>
        <authorList>
            <consortium name="The Broad Institute Genomics Platform"/>
            <consortium name="The Broad Institute Genome Sequencing Center for Infectious Disease"/>
            <person name="Wu L."/>
            <person name="Ma J."/>
        </authorList>
    </citation>
    <scope>NUCLEOTIDE SEQUENCE [LARGE SCALE GENOMIC DNA]</scope>
    <source>
        <strain evidence="12">JCM 15614</strain>
    </source>
</reference>
<dbReference type="Gene3D" id="3.50.50.60">
    <property type="entry name" value="FAD/NAD(P)-binding domain"/>
    <property type="match status" value="2"/>
</dbReference>
<evidence type="ECO:0000256" key="2">
    <source>
        <dbReference type="ARBA" id="ARBA00022827"/>
    </source>
</evidence>
<keyword evidence="12" id="KW-1185">Reference proteome</keyword>
<comment type="caution">
    <text evidence="11">The sequence shown here is derived from an EMBL/GenBank/DDBJ whole genome shotgun (WGS) entry which is preliminary data.</text>
</comment>
<evidence type="ECO:0000256" key="7">
    <source>
        <dbReference type="RuleBase" id="RU003880"/>
    </source>
</evidence>
<dbReference type="InterPro" id="IPR008255">
    <property type="entry name" value="Pyr_nucl-diS_OxRdtase_2_AS"/>
</dbReference>
<dbReference type="Pfam" id="PF07992">
    <property type="entry name" value="Pyr_redox_2"/>
    <property type="match status" value="1"/>
</dbReference>
<dbReference type="PANTHER" id="PTHR48105">
    <property type="entry name" value="THIOREDOXIN REDUCTASE 1-RELATED-RELATED"/>
    <property type="match status" value="1"/>
</dbReference>
<evidence type="ECO:0000256" key="4">
    <source>
        <dbReference type="ARBA" id="ARBA00023157"/>
    </source>
</evidence>
<name>A0ABP6PG31_9ACTN</name>
<keyword evidence="8" id="KW-0521">NADP</keyword>